<evidence type="ECO:0000313" key="2">
    <source>
        <dbReference type="WBParaSite" id="RSKR_0000873600.1"/>
    </source>
</evidence>
<sequence>MKGTFLFVSLLQVVSCARILVYLPEFGRSHMKHMAKLADILQLAGNDVTVLVSPFDPLEKDQHGVKLAKIIRGSVNENLQAQSGPQKDQFMKMIWDTNMESPLGMYFMATFIAKTWITHCEGIMNDDELTAKIKSQTFDIAIGEGFDSCIFGLYKQYGIKNHIVVSSGLFFSPHYELLGLQFPSTQVPELFADFGGDGFSLYERAKNQYFGLMSHLFLKRPMNLEQDLFDSKYGKGVVDIKQTFSECAYYITNGDPLLDFAKPITSKVIEIGGFSIPKTKPLDEYHDKIMSLRKTNVLISFGSNAKSYMMPDSYKQNLRKVIKSFPTTTFIWKYEVLDDGIAEGLDNLIISKWLPQTDILADKRLTGFVTHGGLNSLTEASQVGVPLVLIGLFGDQKRNVQVAEKINIGKGIKKHLLADYDTVRNTVDEVFFKSDKYKNGAIKLMESIKNKPYNSTETFIKTVEYAAKYGAQPMFNILGQDQSFIERNNIDLLAITIAFFALLSFLIFKSIKFCCCRKKAVVSGSKKTN</sequence>
<dbReference type="WBParaSite" id="RSKR_0000873600.1">
    <property type="protein sequence ID" value="RSKR_0000873600.1"/>
    <property type="gene ID" value="RSKR_0000873600"/>
</dbReference>
<proteinExistence type="predicted"/>
<reference evidence="2" key="1">
    <citation type="submission" date="2016-11" db="UniProtKB">
        <authorList>
            <consortium name="WormBaseParasite"/>
        </authorList>
    </citation>
    <scope>IDENTIFICATION</scope>
    <source>
        <strain evidence="2">KR3021</strain>
    </source>
</reference>
<protein>
    <submittedName>
        <fullName evidence="2">Glucuronosyltransferase</fullName>
    </submittedName>
</protein>
<dbReference type="Proteomes" id="UP000095286">
    <property type="component" value="Unplaced"/>
</dbReference>
<name>A0AC35U737_9BILA</name>
<organism evidence="1 2">
    <name type="scientific">Rhabditophanes sp. KR3021</name>
    <dbReference type="NCBI Taxonomy" id="114890"/>
    <lineage>
        <taxon>Eukaryota</taxon>
        <taxon>Metazoa</taxon>
        <taxon>Ecdysozoa</taxon>
        <taxon>Nematoda</taxon>
        <taxon>Chromadorea</taxon>
        <taxon>Rhabditida</taxon>
        <taxon>Tylenchina</taxon>
        <taxon>Panagrolaimomorpha</taxon>
        <taxon>Strongyloidoidea</taxon>
        <taxon>Alloionematidae</taxon>
        <taxon>Rhabditophanes</taxon>
    </lineage>
</organism>
<accession>A0AC35U737</accession>
<evidence type="ECO:0000313" key="1">
    <source>
        <dbReference type="Proteomes" id="UP000095286"/>
    </source>
</evidence>